<dbReference type="AlphaFoldDB" id="A0A936Z560"/>
<evidence type="ECO:0000313" key="2">
    <source>
        <dbReference type="EMBL" id="MBL0394296.1"/>
    </source>
</evidence>
<keyword evidence="3" id="KW-1185">Reference proteome</keyword>
<sequence>MGKKSAPAAPDYTGLAEKQGQQQQDLLSQQTWANRANQYNPYGSQTWQATQGTDPVTGKPITQWGQTTTLDPRLQQALNSQFGNQATAGQIGTSMMGNLRSTLGSPVSTSGLNQWGAVPGAITDPYGFGGTRQRTEDAFYKSATSRLDPQWQQRQGDLETQLANQGITRNSDAWEREMGNFGRERTDAYDTAMRGAITGAGAEARGDYASQLAGEGQAFGQQFQGSQLANTLRGLQLNELFGLRNQGINEYNSLMGGSQVQMPSFGDYTQAGMGQATDYMGAAQQGYQGALDSYNARGAQRGQTLGTLGQLGGSAMMAVAF</sequence>
<protein>
    <recommendedName>
        <fullName evidence="4">Tail fiber domain-containing protein</fullName>
    </recommendedName>
</protein>
<dbReference type="RefSeq" id="WP_201676973.1">
    <property type="nucleotide sequence ID" value="NZ_JAEQNE010000008.1"/>
</dbReference>
<dbReference type="Proteomes" id="UP000599109">
    <property type="component" value="Unassembled WGS sequence"/>
</dbReference>
<gene>
    <name evidence="2" type="ORF">JJ685_24365</name>
</gene>
<name>A0A936Z560_9BURK</name>
<comment type="caution">
    <text evidence="2">The sequence shown here is derived from an EMBL/GenBank/DDBJ whole genome shotgun (WGS) entry which is preliminary data.</text>
</comment>
<feature type="region of interest" description="Disordered" evidence="1">
    <location>
        <begin position="43"/>
        <end position="64"/>
    </location>
</feature>
<feature type="compositionally biased region" description="Polar residues" evidence="1">
    <location>
        <begin position="43"/>
        <end position="54"/>
    </location>
</feature>
<organism evidence="2 3">
    <name type="scientific">Ramlibacter monticola</name>
    <dbReference type="NCBI Taxonomy" id="1926872"/>
    <lineage>
        <taxon>Bacteria</taxon>
        <taxon>Pseudomonadati</taxon>
        <taxon>Pseudomonadota</taxon>
        <taxon>Betaproteobacteria</taxon>
        <taxon>Burkholderiales</taxon>
        <taxon>Comamonadaceae</taxon>
        <taxon>Ramlibacter</taxon>
    </lineage>
</organism>
<accession>A0A936Z560</accession>
<proteinExistence type="predicted"/>
<evidence type="ECO:0000256" key="1">
    <source>
        <dbReference type="SAM" id="MobiDB-lite"/>
    </source>
</evidence>
<evidence type="ECO:0000313" key="3">
    <source>
        <dbReference type="Proteomes" id="UP000599109"/>
    </source>
</evidence>
<reference evidence="2 3" key="1">
    <citation type="journal article" date="2017" name="Int. J. Syst. Evol. Microbiol.">
        <title>Ramlibacter monticola sp. nov., isolated from forest soil.</title>
        <authorList>
            <person name="Chaudhary D.K."/>
            <person name="Kim J."/>
        </authorList>
    </citation>
    <scope>NUCLEOTIDE SEQUENCE [LARGE SCALE GENOMIC DNA]</scope>
    <source>
        <strain evidence="2 3">KACC 19175</strain>
    </source>
</reference>
<feature type="region of interest" description="Disordered" evidence="1">
    <location>
        <begin position="1"/>
        <end position="26"/>
    </location>
</feature>
<dbReference type="EMBL" id="JAEQNE010000008">
    <property type="protein sequence ID" value="MBL0394296.1"/>
    <property type="molecule type" value="Genomic_DNA"/>
</dbReference>
<evidence type="ECO:0008006" key="4">
    <source>
        <dbReference type="Google" id="ProtNLM"/>
    </source>
</evidence>